<name>A0A810N411_9ACTN</name>
<evidence type="ECO:0000256" key="1">
    <source>
        <dbReference type="SAM" id="MobiDB-lite"/>
    </source>
</evidence>
<gene>
    <name evidence="2" type="ORF">Prubr_34790</name>
</gene>
<accession>A0A810N411</accession>
<protein>
    <submittedName>
        <fullName evidence="2">Uncharacterized protein</fullName>
    </submittedName>
</protein>
<evidence type="ECO:0000313" key="2">
    <source>
        <dbReference type="EMBL" id="BCJ66458.1"/>
    </source>
</evidence>
<sequence length="59" mass="6696">MRLGEIDEFAERVGIQGSIVPYPDNSPDHDPMSHILLSEHDRPPPRRDTRLLPPRLIAA</sequence>
<dbReference type="Proteomes" id="UP000680866">
    <property type="component" value="Chromosome"/>
</dbReference>
<reference evidence="2" key="1">
    <citation type="submission" date="2020-08" db="EMBL/GenBank/DDBJ databases">
        <title>Whole genome shotgun sequence of Polymorphospora rubra NBRC 101157.</title>
        <authorList>
            <person name="Komaki H."/>
            <person name="Tamura T."/>
        </authorList>
    </citation>
    <scope>NUCLEOTIDE SEQUENCE</scope>
    <source>
        <strain evidence="2">NBRC 101157</strain>
    </source>
</reference>
<feature type="region of interest" description="Disordered" evidence="1">
    <location>
        <begin position="22"/>
        <end position="59"/>
    </location>
</feature>
<feature type="compositionally biased region" description="Basic and acidic residues" evidence="1">
    <location>
        <begin position="26"/>
        <end position="50"/>
    </location>
</feature>
<proteinExistence type="predicted"/>
<keyword evidence="3" id="KW-1185">Reference proteome</keyword>
<dbReference type="KEGG" id="pry:Prubr_34790"/>
<dbReference type="EMBL" id="AP023359">
    <property type="protein sequence ID" value="BCJ66458.1"/>
    <property type="molecule type" value="Genomic_DNA"/>
</dbReference>
<dbReference type="AlphaFoldDB" id="A0A810N411"/>
<evidence type="ECO:0000313" key="3">
    <source>
        <dbReference type="Proteomes" id="UP000680866"/>
    </source>
</evidence>
<organism evidence="2 3">
    <name type="scientific">Polymorphospora rubra</name>
    <dbReference type="NCBI Taxonomy" id="338584"/>
    <lineage>
        <taxon>Bacteria</taxon>
        <taxon>Bacillati</taxon>
        <taxon>Actinomycetota</taxon>
        <taxon>Actinomycetes</taxon>
        <taxon>Micromonosporales</taxon>
        <taxon>Micromonosporaceae</taxon>
        <taxon>Polymorphospora</taxon>
    </lineage>
</organism>